<comment type="similarity">
    <text evidence="4 5">Belongs to the RlpA family.</text>
</comment>
<dbReference type="PROSITE" id="PS51724">
    <property type="entry name" value="SPOR"/>
    <property type="match status" value="1"/>
</dbReference>
<feature type="domain" description="SPOR" evidence="7">
    <location>
        <begin position="195"/>
        <end position="272"/>
    </location>
</feature>
<dbReference type="InterPro" id="IPR034718">
    <property type="entry name" value="RlpA"/>
</dbReference>
<dbReference type="Pfam" id="PF03330">
    <property type="entry name" value="DPBB_1"/>
    <property type="match status" value="1"/>
</dbReference>
<name>A0A1T4WB89_9BACT</name>
<dbReference type="GO" id="GO:0071555">
    <property type="term" value="P:cell wall organization"/>
    <property type="evidence" value="ECO:0007669"/>
    <property type="project" value="UniProtKB-KW"/>
</dbReference>
<feature type="region of interest" description="Disordered" evidence="6">
    <location>
        <begin position="176"/>
        <end position="195"/>
    </location>
</feature>
<reference evidence="8 9" key="1">
    <citation type="submission" date="2017-02" db="EMBL/GenBank/DDBJ databases">
        <authorList>
            <person name="Peterson S.W."/>
        </authorList>
    </citation>
    <scope>NUCLEOTIDE SEQUENCE [LARGE SCALE GENOMIC DNA]</scope>
    <source>
        <strain evidence="8 9">DSM 16080</strain>
    </source>
</reference>
<keyword evidence="9" id="KW-1185">Reference proteome</keyword>
<comment type="function">
    <text evidence="4">Lytic transglycosylase with a strong preference for naked glycan strands that lack stem peptides.</text>
</comment>
<dbReference type="STRING" id="1121449.SAMN02745704_00565"/>
<dbReference type="GO" id="GO:0008932">
    <property type="term" value="F:lytic endotransglycosylase activity"/>
    <property type="evidence" value="ECO:0007669"/>
    <property type="project" value="UniProtKB-UniRule"/>
</dbReference>
<gene>
    <name evidence="4" type="primary">rlpA</name>
    <name evidence="8" type="ORF">SAMN02745704_00565</name>
</gene>
<evidence type="ECO:0000256" key="2">
    <source>
        <dbReference type="ARBA" id="ARBA00023239"/>
    </source>
</evidence>
<evidence type="ECO:0000256" key="1">
    <source>
        <dbReference type="ARBA" id="ARBA00022729"/>
    </source>
</evidence>
<dbReference type="InterPro" id="IPR036680">
    <property type="entry name" value="SPOR-like_sf"/>
</dbReference>
<keyword evidence="2 4" id="KW-0456">Lyase</keyword>
<dbReference type="GO" id="GO:0042834">
    <property type="term" value="F:peptidoglycan binding"/>
    <property type="evidence" value="ECO:0007669"/>
    <property type="project" value="InterPro"/>
</dbReference>
<evidence type="ECO:0000313" key="8">
    <source>
        <dbReference type="EMBL" id="SKA73971.1"/>
    </source>
</evidence>
<dbReference type="RefSeq" id="WP_078716410.1">
    <property type="nucleotide sequence ID" value="NZ_FUYC01000002.1"/>
</dbReference>
<dbReference type="NCBIfam" id="TIGR00413">
    <property type="entry name" value="rlpA"/>
    <property type="match status" value="1"/>
</dbReference>
<evidence type="ECO:0000256" key="6">
    <source>
        <dbReference type="SAM" id="MobiDB-lite"/>
    </source>
</evidence>
<dbReference type="Gene3D" id="2.40.40.10">
    <property type="entry name" value="RlpA-like domain"/>
    <property type="match status" value="1"/>
</dbReference>
<dbReference type="HAMAP" id="MF_02071">
    <property type="entry name" value="RlpA"/>
    <property type="match status" value="1"/>
</dbReference>
<dbReference type="InterPro" id="IPR012997">
    <property type="entry name" value="RplA"/>
</dbReference>
<protein>
    <recommendedName>
        <fullName evidence="4">Probable endolytic peptidoglycan transglycosylase RlpA</fullName>
        <ecNumber evidence="4">4.2.2.-</ecNumber>
    </recommendedName>
</protein>
<dbReference type="SUPFAM" id="SSF110997">
    <property type="entry name" value="Sporulation related repeat"/>
    <property type="match status" value="1"/>
</dbReference>
<sequence length="272" mass="29606">MQRSAVLLVLTLVLGLSGCATVDRVLSRPAPSRHGTATRSPDVTPGRQYAPKTKPYTVMGKRYYPLRTAAGYDEVGIASWYGRDFHGKPTASGDIYDMHKMTAAHKTLPLGTVVRVTNLENGQRVNLLVNDRGPFVGTRIIDLSYAAAQALGSDRKGLARVRVQAVGTATARGTIPTATVPQRGNPAPPPQPTAQVRETQYAIQVGAFRDRSNADKVLRHLRSKGFSQAHVAARRTSRGTLHLVRVRAGSKTQARHALERVRIYYPSSFVTS</sequence>
<dbReference type="Proteomes" id="UP000190027">
    <property type="component" value="Unassembled WGS sequence"/>
</dbReference>
<dbReference type="Gene3D" id="3.30.70.1070">
    <property type="entry name" value="Sporulation related repeat"/>
    <property type="match status" value="1"/>
</dbReference>
<dbReference type="OrthoDB" id="9779128at2"/>
<keyword evidence="4 8" id="KW-0449">Lipoprotein</keyword>
<dbReference type="GO" id="GO:0005886">
    <property type="term" value="C:plasma membrane"/>
    <property type="evidence" value="ECO:0007669"/>
    <property type="project" value="UniProtKB-SubCell"/>
</dbReference>
<dbReference type="CDD" id="cd22268">
    <property type="entry name" value="DPBB_RlpA-like"/>
    <property type="match status" value="1"/>
</dbReference>
<evidence type="ECO:0000256" key="5">
    <source>
        <dbReference type="RuleBase" id="RU003495"/>
    </source>
</evidence>
<keyword evidence="3 4" id="KW-0961">Cell wall biogenesis/degradation</keyword>
<evidence type="ECO:0000256" key="3">
    <source>
        <dbReference type="ARBA" id="ARBA00023316"/>
    </source>
</evidence>
<dbReference type="EC" id="4.2.2.-" evidence="4"/>
<evidence type="ECO:0000313" key="9">
    <source>
        <dbReference type="Proteomes" id="UP000190027"/>
    </source>
</evidence>
<dbReference type="PROSITE" id="PS51257">
    <property type="entry name" value="PROKAR_LIPOPROTEIN"/>
    <property type="match status" value="1"/>
</dbReference>
<dbReference type="SUPFAM" id="SSF50685">
    <property type="entry name" value="Barwin-like endoglucanases"/>
    <property type="match status" value="1"/>
</dbReference>
<evidence type="ECO:0000256" key="4">
    <source>
        <dbReference type="HAMAP-Rule" id="MF_02071"/>
    </source>
</evidence>
<dbReference type="PANTHER" id="PTHR34183">
    <property type="entry name" value="ENDOLYTIC PEPTIDOGLYCAN TRANSGLYCOSYLASE RLPA"/>
    <property type="match status" value="1"/>
</dbReference>
<dbReference type="InterPro" id="IPR036908">
    <property type="entry name" value="RlpA-like_sf"/>
</dbReference>
<dbReference type="Pfam" id="PF05036">
    <property type="entry name" value="SPOR"/>
    <property type="match status" value="1"/>
</dbReference>
<keyword evidence="4" id="KW-0564">Palmitate</keyword>
<dbReference type="InterPro" id="IPR009009">
    <property type="entry name" value="RlpA-like_DPBB"/>
</dbReference>
<proteinExistence type="inferred from homology"/>
<keyword evidence="1" id="KW-0732">Signal</keyword>
<dbReference type="GO" id="GO:0000270">
    <property type="term" value="P:peptidoglycan metabolic process"/>
    <property type="evidence" value="ECO:0007669"/>
    <property type="project" value="UniProtKB-UniRule"/>
</dbReference>
<feature type="region of interest" description="Disordered" evidence="6">
    <location>
        <begin position="29"/>
        <end position="51"/>
    </location>
</feature>
<accession>A0A1T4WB89</accession>
<comment type="subcellular location">
    <subcellularLocation>
        <location evidence="4">Cell membrane</location>
        <topology evidence="4">Lipid-anchor</topology>
    </subcellularLocation>
</comment>
<dbReference type="EMBL" id="FUYC01000002">
    <property type="protein sequence ID" value="SKA73971.1"/>
    <property type="molecule type" value="Genomic_DNA"/>
</dbReference>
<organism evidence="8 9">
    <name type="scientific">Paucidesulfovibrio gracilis DSM 16080</name>
    <dbReference type="NCBI Taxonomy" id="1121449"/>
    <lineage>
        <taxon>Bacteria</taxon>
        <taxon>Pseudomonadati</taxon>
        <taxon>Thermodesulfobacteriota</taxon>
        <taxon>Desulfovibrionia</taxon>
        <taxon>Desulfovibrionales</taxon>
        <taxon>Desulfovibrionaceae</taxon>
        <taxon>Paucidesulfovibrio</taxon>
    </lineage>
</organism>
<dbReference type="AlphaFoldDB" id="A0A1T4WB89"/>
<keyword evidence="4" id="KW-0472">Membrane</keyword>
<keyword evidence="4" id="KW-1003">Cell membrane</keyword>
<dbReference type="InterPro" id="IPR007730">
    <property type="entry name" value="SPOR-like_dom"/>
</dbReference>
<dbReference type="PANTHER" id="PTHR34183:SF1">
    <property type="entry name" value="ENDOLYTIC PEPTIDOGLYCAN TRANSGLYCOSYLASE RLPA"/>
    <property type="match status" value="1"/>
</dbReference>
<evidence type="ECO:0000259" key="7">
    <source>
        <dbReference type="PROSITE" id="PS51724"/>
    </source>
</evidence>